<reference evidence="2" key="1">
    <citation type="submission" date="2017-09" db="EMBL/GenBank/DDBJ databases">
        <title>Depth-based differentiation of microbial function through sediment-hosted aquifers and enrichment of novel symbionts in the deep terrestrial subsurface.</title>
        <authorList>
            <person name="Probst A.J."/>
            <person name="Ladd B."/>
            <person name="Jarett J.K."/>
            <person name="Geller-Mcgrath D.E."/>
            <person name="Sieber C.M.K."/>
            <person name="Emerson J.B."/>
            <person name="Anantharaman K."/>
            <person name="Thomas B.C."/>
            <person name="Malmstrom R."/>
            <person name="Stieglmeier M."/>
            <person name="Klingl A."/>
            <person name="Woyke T."/>
            <person name="Ryan C.M."/>
            <person name="Banfield J.F."/>
        </authorList>
    </citation>
    <scope>NUCLEOTIDE SEQUENCE [LARGE SCALE GENOMIC DNA]</scope>
</reference>
<evidence type="ECO:0000313" key="2">
    <source>
        <dbReference type="Proteomes" id="UP000231282"/>
    </source>
</evidence>
<dbReference type="EMBL" id="PEZH01000014">
    <property type="protein sequence ID" value="PIS15271.1"/>
    <property type="molecule type" value="Genomic_DNA"/>
</dbReference>
<dbReference type="Proteomes" id="UP000231282">
    <property type="component" value="Unassembled WGS sequence"/>
</dbReference>
<gene>
    <name evidence="1" type="ORF">COT63_00800</name>
</gene>
<accession>A0A2H0WRM6</accession>
<evidence type="ECO:0000313" key="1">
    <source>
        <dbReference type="EMBL" id="PIS15271.1"/>
    </source>
</evidence>
<protein>
    <submittedName>
        <fullName evidence="1">Uncharacterized protein</fullName>
    </submittedName>
</protein>
<organism evidence="1 2">
    <name type="scientific">Candidatus Shapirobacteria bacterium CG09_land_8_20_14_0_10_38_17</name>
    <dbReference type="NCBI Taxonomy" id="1974884"/>
    <lineage>
        <taxon>Bacteria</taxon>
        <taxon>Candidatus Shapironibacteriota</taxon>
    </lineage>
</organism>
<proteinExistence type="predicted"/>
<dbReference type="AlphaFoldDB" id="A0A2H0WRM6"/>
<comment type="caution">
    <text evidence="1">The sequence shown here is derived from an EMBL/GenBank/DDBJ whole genome shotgun (WGS) entry which is preliminary data.</text>
</comment>
<name>A0A2H0WRM6_9BACT</name>
<sequence>MNRIEHGLSGKIAGVLPVLTERAVGLVEGWERKNDNEVTVIYVNDGRDTYRSKVLRQDIDRLNLRQGDGVDVRRLCLGNSSRPADYVEKREQAIRRKGLIRATTQI</sequence>